<proteinExistence type="predicted"/>
<keyword evidence="2" id="KW-1185">Reference proteome</keyword>
<evidence type="ECO:0000313" key="2">
    <source>
        <dbReference type="Proteomes" id="UP000825886"/>
    </source>
</evidence>
<dbReference type="Proteomes" id="UP000825886">
    <property type="component" value="Chromosome"/>
</dbReference>
<reference evidence="1 2" key="1">
    <citation type="submission" date="2021-08" db="EMBL/GenBank/DDBJ databases">
        <title>Culture and genomic analysis of Symbiopectobacterium purcellii sp. nov. gen. nov., isolated from the leafhopper Empoasca decipiens.</title>
        <authorList>
            <person name="Nadal-Jimenez P."/>
            <person name="Siozios S."/>
            <person name="Halliday N."/>
            <person name="Camara M."/>
            <person name="Hurst G.D.D."/>
        </authorList>
    </citation>
    <scope>NUCLEOTIDE SEQUENCE [LARGE SCALE GENOMIC DNA]</scope>
    <source>
        <strain evidence="1 2">SyEd1</strain>
    </source>
</reference>
<dbReference type="RefSeq" id="WP_222158535.1">
    <property type="nucleotide sequence ID" value="NZ_CP081864.1"/>
</dbReference>
<accession>A0ABX9AN11</accession>
<dbReference type="EMBL" id="CP081864">
    <property type="protein sequence ID" value="QZN95436.1"/>
    <property type="molecule type" value="Genomic_DNA"/>
</dbReference>
<name>A0ABX9AN11_9ENTR</name>
<organism evidence="1 2">
    <name type="scientific">Symbiopectobacterium purcellii</name>
    <dbReference type="NCBI Taxonomy" id="2871826"/>
    <lineage>
        <taxon>Bacteria</taxon>
        <taxon>Pseudomonadati</taxon>
        <taxon>Pseudomonadota</taxon>
        <taxon>Gammaproteobacteria</taxon>
        <taxon>Enterobacterales</taxon>
        <taxon>Enterobacteriaceae</taxon>
    </lineage>
</organism>
<protein>
    <submittedName>
        <fullName evidence="1">Uncharacterized protein</fullName>
    </submittedName>
</protein>
<evidence type="ECO:0000313" key="1">
    <source>
        <dbReference type="EMBL" id="QZN95436.1"/>
    </source>
</evidence>
<sequence>MAQRFRSVEKMIDKVIDLLLFNEGCPGIWEYEVAERIGRYLVKQAPKDEELTDNGIVECAVKITRNWIEVDGRTFNPLFIY</sequence>
<gene>
    <name evidence="1" type="ORF">K6K13_20025</name>
</gene>